<keyword evidence="2" id="KW-0963">Cytoplasm</keyword>
<feature type="domain" description="Talin IBS2B" evidence="3">
    <location>
        <begin position="2"/>
        <end position="43"/>
    </location>
</feature>
<dbReference type="Pfam" id="PF21896">
    <property type="entry name" value="Talin_IBS2B"/>
    <property type="match status" value="1"/>
</dbReference>
<reference evidence="4" key="2">
    <citation type="submission" date="2014-03" db="EMBL/GenBank/DDBJ databases">
        <authorList>
            <person name="Genoscope - CEA"/>
        </authorList>
    </citation>
    <scope>NUCLEOTIDE SEQUENCE</scope>
</reference>
<comment type="subcellular location">
    <subcellularLocation>
        <location evidence="1">Cytoplasm</location>
    </subcellularLocation>
</comment>
<dbReference type="GO" id="GO:0005178">
    <property type="term" value="F:integrin binding"/>
    <property type="evidence" value="ECO:0007669"/>
    <property type="project" value="TreeGrafter"/>
</dbReference>
<dbReference type="STRING" id="8022.A0A060Z6E5"/>
<evidence type="ECO:0000259" key="3">
    <source>
        <dbReference type="Pfam" id="PF21896"/>
    </source>
</evidence>
<evidence type="ECO:0000313" key="4">
    <source>
        <dbReference type="EMBL" id="CDQ96865.1"/>
    </source>
</evidence>
<evidence type="ECO:0000256" key="2">
    <source>
        <dbReference type="ARBA" id="ARBA00022490"/>
    </source>
</evidence>
<dbReference type="GO" id="GO:0005886">
    <property type="term" value="C:plasma membrane"/>
    <property type="evidence" value="ECO:0007669"/>
    <property type="project" value="TreeGrafter"/>
</dbReference>
<dbReference type="PaxDb" id="8022-A0A060Z6E5"/>
<dbReference type="SUPFAM" id="SSF47220">
    <property type="entry name" value="alpha-catenin/vinculin-like"/>
    <property type="match status" value="2"/>
</dbReference>
<dbReference type="GO" id="GO:0005737">
    <property type="term" value="C:cytoplasm"/>
    <property type="evidence" value="ECO:0007669"/>
    <property type="project" value="UniProtKB-SubCell"/>
</dbReference>
<proteinExistence type="predicted"/>
<accession>A0A060Z6E5</accession>
<dbReference type="Proteomes" id="UP000193380">
    <property type="component" value="Unassembled WGS sequence"/>
</dbReference>
<dbReference type="EMBL" id="FR927665">
    <property type="protein sequence ID" value="CDQ96865.1"/>
    <property type="molecule type" value="Genomic_DNA"/>
</dbReference>
<dbReference type="PANTHER" id="PTHR19981:SF34">
    <property type="entry name" value="TALIN-2"/>
    <property type="match status" value="1"/>
</dbReference>
<dbReference type="GO" id="GO:0030036">
    <property type="term" value="P:actin cytoskeleton organization"/>
    <property type="evidence" value="ECO:0007669"/>
    <property type="project" value="TreeGrafter"/>
</dbReference>
<gene>
    <name evidence="4" type="ORF">GSONMT00046120001</name>
</gene>
<dbReference type="GO" id="GO:0098609">
    <property type="term" value="P:cell-cell adhesion"/>
    <property type="evidence" value="ECO:0007669"/>
    <property type="project" value="TreeGrafter"/>
</dbReference>
<dbReference type="PANTHER" id="PTHR19981">
    <property type="entry name" value="TALIN"/>
    <property type="match status" value="1"/>
</dbReference>
<sequence>MLIHEAKQALVSPGDSESQQRLAQVAKAVSHSLNNCVNCLPGQKDVDMALRSIGEASKKLLGETLPPSTRSFQEAQSELNQTAADLNQSAGDVVHASRGSSTQLADASGKFSEDFDEFLDAGIEMAGHTQVQSQWSVCVVLNVFRRVLGHWH</sequence>
<dbReference type="GO" id="GO:0005925">
    <property type="term" value="C:focal adhesion"/>
    <property type="evidence" value="ECO:0007669"/>
    <property type="project" value="TreeGrafter"/>
</dbReference>
<name>A0A060Z6E5_ONCMY</name>
<dbReference type="AlphaFoldDB" id="A0A060Z6E5"/>
<organism evidence="4 5">
    <name type="scientific">Oncorhynchus mykiss</name>
    <name type="common">Rainbow trout</name>
    <name type="synonym">Salmo gairdneri</name>
    <dbReference type="NCBI Taxonomy" id="8022"/>
    <lineage>
        <taxon>Eukaryota</taxon>
        <taxon>Metazoa</taxon>
        <taxon>Chordata</taxon>
        <taxon>Craniata</taxon>
        <taxon>Vertebrata</taxon>
        <taxon>Euteleostomi</taxon>
        <taxon>Actinopterygii</taxon>
        <taxon>Neopterygii</taxon>
        <taxon>Teleostei</taxon>
        <taxon>Protacanthopterygii</taxon>
        <taxon>Salmoniformes</taxon>
        <taxon>Salmonidae</taxon>
        <taxon>Salmoninae</taxon>
        <taxon>Oncorhynchus</taxon>
    </lineage>
</organism>
<protein>
    <recommendedName>
        <fullName evidence="3">Talin IBS2B domain-containing protein</fullName>
    </recommendedName>
</protein>
<reference evidence="4" key="1">
    <citation type="journal article" date="2014" name="Nat. Commun.">
        <title>The rainbow trout genome provides novel insights into evolution after whole-genome duplication in vertebrates.</title>
        <authorList>
            <person name="Berthelot C."/>
            <person name="Brunet F."/>
            <person name="Chalopin D."/>
            <person name="Juanchich A."/>
            <person name="Bernard M."/>
            <person name="Noel B."/>
            <person name="Bento P."/>
            <person name="Da Silva C."/>
            <person name="Labadie K."/>
            <person name="Alberti A."/>
            <person name="Aury J.M."/>
            <person name="Louis A."/>
            <person name="Dehais P."/>
            <person name="Bardou P."/>
            <person name="Montfort J."/>
            <person name="Klopp C."/>
            <person name="Cabau C."/>
            <person name="Gaspin C."/>
            <person name="Thorgaard G.H."/>
            <person name="Boussaha M."/>
            <person name="Quillet E."/>
            <person name="Guyomard R."/>
            <person name="Galiana D."/>
            <person name="Bobe J."/>
            <person name="Volff J.N."/>
            <person name="Genet C."/>
            <person name="Wincker P."/>
            <person name="Jaillon O."/>
            <person name="Roest Crollius H."/>
            <person name="Guiguen Y."/>
        </authorList>
    </citation>
    <scope>NUCLEOTIDE SEQUENCE [LARGE SCALE GENOMIC DNA]</scope>
</reference>
<dbReference type="InterPro" id="IPR036723">
    <property type="entry name" value="Alpha-catenin/vinculin-like_sf"/>
</dbReference>
<dbReference type="InterPro" id="IPR054082">
    <property type="entry name" value="Talin_IBS2B"/>
</dbReference>
<dbReference type="GO" id="GO:0051015">
    <property type="term" value="F:actin filament binding"/>
    <property type="evidence" value="ECO:0007669"/>
    <property type="project" value="InterPro"/>
</dbReference>
<evidence type="ECO:0000313" key="5">
    <source>
        <dbReference type="Proteomes" id="UP000193380"/>
    </source>
</evidence>
<dbReference type="Gene3D" id="1.20.1420.10">
    <property type="entry name" value="Talin, central domain"/>
    <property type="match status" value="2"/>
</dbReference>
<evidence type="ECO:0000256" key="1">
    <source>
        <dbReference type="ARBA" id="ARBA00004496"/>
    </source>
</evidence>